<dbReference type="InterPro" id="IPR001478">
    <property type="entry name" value="PDZ"/>
</dbReference>
<comment type="caution">
    <text evidence="2">The sequence shown here is derived from an EMBL/GenBank/DDBJ whole genome shotgun (WGS) entry which is preliminary data.</text>
</comment>
<evidence type="ECO:0000259" key="1">
    <source>
        <dbReference type="PROSITE" id="PS50106"/>
    </source>
</evidence>
<dbReference type="Proteomes" id="UP000824005">
    <property type="component" value="Unassembled WGS sequence"/>
</dbReference>
<organism evidence="2 3">
    <name type="scientific">Candidatus Agrococcus pullicola</name>
    <dbReference type="NCBI Taxonomy" id="2838429"/>
    <lineage>
        <taxon>Bacteria</taxon>
        <taxon>Bacillati</taxon>
        <taxon>Actinomycetota</taxon>
        <taxon>Actinomycetes</taxon>
        <taxon>Micrococcales</taxon>
        <taxon>Microbacteriaceae</taxon>
        <taxon>Agrococcus</taxon>
    </lineage>
</organism>
<dbReference type="SUPFAM" id="SSF50156">
    <property type="entry name" value="PDZ domain-like"/>
    <property type="match status" value="1"/>
</dbReference>
<evidence type="ECO:0000313" key="2">
    <source>
        <dbReference type="EMBL" id="HIY66784.1"/>
    </source>
</evidence>
<gene>
    <name evidence="2" type="ORF">H9830_10965</name>
</gene>
<evidence type="ECO:0000313" key="3">
    <source>
        <dbReference type="Proteomes" id="UP000824005"/>
    </source>
</evidence>
<dbReference type="EMBL" id="DXDC01000330">
    <property type="protein sequence ID" value="HIY66784.1"/>
    <property type="molecule type" value="Genomic_DNA"/>
</dbReference>
<dbReference type="Gene3D" id="2.30.42.10">
    <property type="match status" value="1"/>
</dbReference>
<dbReference type="InterPro" id="IPR036034">
    <property type="entry name" value="PDZ_sf"/>
</dbReference>
<protein>
    <submittedName>
        <fullName evidence="2">PDZ domain-containing protein</fullName>
    </submittedName>
</protein>
<sequence length="70" mass="7115">ALIEETTSDGPGEAAGLERGDVITAVNGRAVSNATDLTAFVRAAAAGSEIELEVTRGEERDTLTVELGGL</sequence>
<dbReference type="SMART" id="SM00228">
    <property type="entry name" value="PDZ"/>
    <property type="match status" value="1"/>
</dbReference>
<dbReference type="Pfam" id="PF13180">
    <property type="entry name" value="PDZ_2"/>
    <property type="match status" value="1"/>
</dbReference>
<dbReference type="PROSITE" id="PS50106">
    <property type="entry name" value="PDZ"/>
    <property type="match status" value="1"/>
</dbReference>
<feature type="non-terminal residue" evidence="2">
    <location>
        <position position="1"/>
    </location>
</feature>
<dbReference type="AlphaFoldDB" id="A0A9D2CAD7"/>
<name>A0A9D2CAD7_9MICO</name>
<reference evidence="2" key="1">
    <citation type="journal article" date="2021" name="PeerJ">
        <title>Extensive microbial diversity within the chicken gut microbiome revealed by metagenomics and culture.</title>
        <authorList>
            <person name="Gilroy R."/>
            <person name="Ravi A."/>
            <person name="Getino M."/>
            <person name="Pursley I."/>
            <person name="Horton D.L."/>
            <person name="Alikhan N.F."/>
            <person name="Baker D."/>
            <person name="Gharbi K."/>
            <person name="Hall N."/>
            <person name="Watson M."/>
            <person name="Adriaenssens E.M."/>
            <person name="Foster-Nyarko E."/>
            <person name="Jarju S."/>
            <person name="Secka A."/>
            <person name="Antonio M."/>
            <person name="Oren A."/>
            <person name="Chaudhuri R.R."/>
            <person name="La Ragione R."/>
            <person name="Hildebrand F."/>
            <person name="Pallen M.J."/>
        </authorList>
    </citation>
    <scope>NUCLEOTIDE SEQUENCE</scope>
    <source>
        <strain evidence="2">ChiGjej1B1-98</strain>
    </source>
</reference>
<feature type="domain" description="PDZ" evidence="1">
    <location>
        <begin position="1"/>
        <end position="58"/>
    </location>
</feature>
<proteinExistence type="predicted"/>
<reference evidence="2" key="2">
    <citation type="submission" date="2021-04" db="EMBL/GenBank/DDBJ databases">
        <authorList>
            <person name="Gilroy R."/>
        </authorList>
    </citation>
    <scope>NUCLEOTIDE SEQUENCE</scope>
    <source>
        <strain evidence="2">ChiGjej1B1-98</strain>
    </source>
</reference>
<accession>A0A9D2CAD7</accession>